<dbReference type="EMBL" id="SPRV01000011">
    <property type="protein sequence ID" value="TIC68865.1"/>
    <property type="molecule type" value="Genomic_DNA"/>
</dbReference>
<dbReference type="Proteomes" id="UP000310708">
    <property type="component" value="Unassembled WGS sequence"/>
</dbReference>
<dbReference type="GO" id="GO:0009116">
    <property type="term" value="P:nucleoside metabolic process"/>
    <property type="evidence" value="ECO:0007669"/>
    <property type="project" value="InterPro"/>
</dbReference>
<dbReference type="InterPro" id="IPR000845">
    <property type="entry name" value="Nucleoside_phosphorylase_d"/>
</dbReference>
<organism evidence="8 15">
    <name type="scientific">Wallemia mellicola</name>
    <dbReference type="NCBI Taxonomy" id="1708541"/>
    <lineage>
        <taxon>Eukaryota</taxon>
        <taxon>Fungi</taxon>
        <taxon>Dikarya</taxon>
        <taxon>Basidiomycota</taxon>
        <taxon>Wallemiomycotina</taxon>
        <taxon>Wallemiomycetes</taxon>
        <taxon>Wallemiales</taxon>
        <taxon>Wallemiaceae</taxon>
        <taxon>Wallemia</taxon>
    </lineage>
</organism>
<evidence type="ECO:0000313" key="9">
    <source>
        <dbReference type="EMBL" id="TIC31335.1"/>
    </source>
</evidence>
<comment type="pathway">
    <text evidence="1 5">Purine metabolism; purine nucleoside salvage.</text>
</comment>
<evidence type="ECO:0000313" key="14">
    <source>
        <dbReference type="Proteomes" id="UP000305647"/>
    </source>
</evidence>
<dbReference type="Gene3D" id="3.40.50.1580">
    <property type="entry name" value="Nucleoside phosphorylase domain"/>
    <property type="match status" value="1"/>
</dbReference>
<dbReference type="EMBL" id="SPRW01000010">
    <property type="protein sequence ID" value="TIC68148.1"/>
    <property type="molecule type" value="Genomic_DNA"/>
</dbReference>
<comment type="similarity">
    <text evidence="2 5">Belongs to the PNP/MTAP phosphorylase family.</text>
</comment>
<evidence type="ECO:0000313" key="13">
    <source>
        <dbReference type="Proteomes" id="UP000305362"/>
    </source>
</evidence>
<proteinExistence type="inferred from homology"/>
<dbReference type="NCBIfam" id="NF006054">
    <property type="entry name" value="PRK08202.1"/>
    <property type="match status" value="1"/>
</dbReference>
<comment type="caution">
    <text evidence="8">The sequence shown here is derived from an EMBL/GenBank/DDBJ whole genome shotgun (WGS) entry which is preliminary data.</text>
</comment>
<evidence type="ECO:0000313" key="16">
    <source>
        <dbReference type="Proteomes" id="UP000309601"/>
    </source>
</evidence>
<evidence type="ECO:0000313" key="12">
    <source>
        <dbReference type="EMBL" id="TIC68865.1"/>
    </source>
</evidence>
<keyword evidence="3 5" id="KW-0328">Glycosyltransferase</keyword>
<dbReference type="SUPFAM" id="SSF53167">
    <property type="entry name" value="Purine and uridine phosphorylases"/>
    <property type="match status" value="1"/>
</dbReference>
<evidence type="ECO:0000313" key="11">
    <source>
        <dbReference type="EMBL" id="TIC68148.1"/>
    </source>
</evidence>
<evidence type="ECO:0000256" key="5">
    <source>
        <dbReference type="PIRNR" id="PIRNR000477"/>
    </source>
</evidence>
<protein>
    <recommendedName>
        <fullName evidence="5">Purine nucleoside phosphorylase</fullName>
        <ecNumber evidence="5">2.4.2.1</ecNumber>
    </recommendedName>
    <alternativeName>
        <fullName evidence="5">Inosine-guanosine phosphorylase</fullName>
    </alternativeName>
</protein>
<evidence type="ECO:0000259" key="6">
    <source>
        <dbReference type="Pfam" id="PF01048"/>
    </source>
</evidence>
<dbReference type="EMBL" id="SPRH01000010">
    <property type="protein sequence ID" value="TIC02742.1"/>
    <property type="molecule type" value="Genomic_DNA"/>
</dbReference>
<dbReference type="InterPro" id="IPR035994">
    <property type="entry name" value="Nucleoside_phosphorylase_sf"/>
</dbReference>
<dbReference type="EC" id="2.4.2.1" evidence="5"/>
<evidence type="ECO:0000313" key="10">
    <source>
        <dbReference type="EMBL" id="TIC67878.1"/>
    </source>
</evidence>
<dbReference type="EMBL" id="SPRX01000009">
    <property type="protein sequence ID" value="TIC67878.1"/>
    <property type="molecule type" value="Genomic_DNA"/>
</dbReference>
<dbReference type="Proteomes" id="UP000305647">
    <property type="component" value="Unassembled WGS sequence"/>
</dbReference>
<dbReference type="Proteomes" id="UP000305362">
    <property type="component" value="Unassembled WGS sequence"/>
</dbReference>
<dbReference type="AlphaFoldDB" id="A0A4T0Q4P2"/>
<dbReference type="Proteomes" id="UP000310685">
    <property type="component" value="Unassembled WGS sequence"/>
</dbReference>
<dbReference type="CDD" id="cd09009">
    <property type="entry name" value="PNP-EcPNPII_like"/>
    <property type="match status" value="1"/>
</dbReference>
<evidence type="ECO:0000313" key="18">
    <source>
        <dbReference type="Proteomes" id="UP000310708"/>
    </source>
</evidence>
<evidence type="ECO:0000313" key="15">
    <source>
        <dbReference type="Proteomes" id="UP000307169"/>
    </source>
</evidence>
<evidence type="ECO:0000256" key="3">
    <source>
        <dbReference type="ARBA" id="ARBA00022676"/>
    </source>
</evidence>
<dbReference type="PIRSF" id="PIRSF000477">
    <property type="entry name" value="PurNPase"/>
    <property type="match status" value="1"/>
</dbReference>
<evidence type="ECO:0000313" key="7">
    <source>
        <dbReference type="EMBL" id="TIB79930.1"/>
    </source>
</evidence>
<dbReference type="EMBL" id="SPRC01000020">
    <property type="protein sequence ID" value="TIB79930.1"/>
    <property type="molecule type" value="Genomic_DNA"/>
</dbReference>
<evidence type="ECO:0000256" key="1">
    <source>
        <dbReference type="ARBA" id="ARBA00005058"/>
    </source>
</evidence>
<dbReference type="UniPathway" id="UPA00606"/>
<dbReference type="InterPro" id="IPR011268">
    <property type="entry name" value="Purine_phosphorylase"/>
</dbReference>
<dbReference type="NCBIfam" id="TIGR01697">
    <property type="entry name" value="PNPH-PUNA-XAPA"/>
    <property type="match status" value="1"/>
</dbReference>
<gene>
    <name evidence="10" type="ORF">E3Q01_01082</name>
    <name evidence="11" type="ORF">E3Q02_01309</name>
    <name evidence="12" type="ORF">E3Q03_01480</name>
    <name evidence="9" type="ORF">E3Q10_01709</name>
    <name evidence="8" type="ORF">E3Q17_01276</name>
    <name evidence="7" type="ORF">E3Q22_02241</name>
</gene>
<evidence type="ECO:0000313" key="8">
    <source>
        <dbReference type="EMBL" id="TIC02742.1"/>
    </source>
</evidence>
<dbReference type="Proteomes" id="UP000309601">
    <property type="component" value="Unassembled WGS sequence"/>
</dbReference>
<accession>A0A4T0Q4P2</accession>
<sequence>MITDIENAVKVIKSIVPENLRHPVIGIVCGSGLGTLADDLDQRFELEYNRIPGFAESGVSGHKSKLAFGFLGKETKVPVVFSHVRSCSYDPIGWSSTQVVFPIRTMAHMGIESIIITNAAGSLNPQIPTGSIVTIHDHIAFPGLSSDNPLKGPLVPIQTEALKRLNPQPPQPPRFLPQSDAHSFDLRLLAHRAAHKIGIARDAIVEGVYCWVTGPTYETPAEGRLLRQAGADVVGMSTIPEVIAAHHAGVKVLVLSLVTNFVVIPDTYPSAKAIVDAEINGTAPPVYKPSEIVSHVEVLEEGQKRAQDMRRLVSEIIESRATAEKLV</sequence>
<dbReference type="OrthoDB" id="10261782at2759"/>
<evidence type="ECO:0000256" key="2">
    <source>
        <dbReference type="ARBA" id="ARBA00006751"/>
    </source>
</evidence>
<evidence type="ECO:0000313" key="17">
    <source>
        <dbReference type="Proteomes" id="UP000310685"/>
    </source>
</evidence>
<reference evidence="13 14" key="1">
    <citation type="submission" date="2019-03" db="EMBL/GenBank/DDBJ databases">
        <title>Sequencing 25 genomes of Wallemia mellicola.</title>
        <authorList>
            <person name="Gostincar C."/>
        </authorList>
    </citation>
    <scope>NUCLEOTIDE SEQUENCE [LARGE SCALE GENOMIC DNA]</scope>
    <source>
        <strain evidence="8 15">EXF-1262</strain>
        <strain evidence="11 16">EXF-1274</strain>
        <strain evidence="12 13">EXF-1277</strain>
        <strain evidence="7 17">EXF-6152</strain>
        <strain evidence="10 18">EXF-757</strain>
        <strain evidence="9 14">EXF-8738</strain>
    </source>
</reference>
<dbReference type="EMBL" id="SPRO01000013">
    <property type="protein sequence ID" value="TIC31335.1"/>
    <property type="molecule type" value="Genomic_DNA"/>
</dbReference>
<dbReference type="GO" id="GO:0004731">
    <property type="term" value="F:purine-nucleoside phosphorylase activity"/>
    <property type="evidence" value="ECO:0007669"/>
    <property type="project" value="UniProtKB-EC"/>
</dbReference>
<dbReference type="GO" id="GO:0005737">
    <property type="term" value="C:cytoplasm"/>
    <property type="evidence" value="ECO:0007669"/>
    <property type="project" value="TreeGrafter"/>
</dbReference>
<evidence type="ECO:0000256" key="4">
    <source>
        <dbReference type="ARBA" id="ARBA00022679"/>
    </source>
</evidence>
<name>A0A4T0Q4P2_9BASI</name>
<keyword evidence="4 5" id="KW-0808">Transferase</keyword>
<dbReference type="PANTHER" id="PTHR11904:SF9">
    <property type="entry name" value="PURINE NUCLEOSIDE PHOSPHORYLASE-RELATED"/>
    <property type="match status" value="1"/>
</dbReference>
<feature type="domain" description="Nucleoside phosphorylase" evidence="6">
    <location>
        <begin position="25"/>
        <end position="264"/>
    </location>
</feature>
<dbReference type="Pfam" id="PF01048">
    <property type="entry name" value="PNP_UDP_1"/>
    <property type="match status" value="1"/>
</dbReference>
<dbReference type="PANTHER" id="PTHR11904">
    <property type="entry name" value="METHYLTHIOADENOSINE/PURINE NUCLEOSIDE PHOSPHORYLASE"/>
    <property type="match status" value="1"/>
</dbReference>
<comment type="function">
    <text evidence="5">The purine nucleoside phosphorylases catalyze the phosphorolytic breakdown of the N-glycosidic bond in the beta-(deoxy)ribonucleoside molecules, with the formation of the corresponding free purine bases and pentose-1-phosphate.</text>
</comment>
<dbReference type="Proteomes" id="UP000307169">
    <property type="component" value="Unassembled WGS sequence"/>
</dbReference>